<gene>
    <name evidence="2" type="ORF">F6J89_05535</name>
</gene>
<organism evidence="2">
    <name type="scientific">Symploca sp. SIO1C4</name>
    <dbReference type="NCBI Taxonomy" id="2607765"/>
    <lineage>
        <taxon>Bacteria</taxon>
        <taxon>Bacillati</taxon>
        <taxon>Cyanobacteriota</taxon>
        <taxon>Cyanophyceae</taxon>
        <taxon>Coleofasciculales</taxon>
        <taxon>Coleofasciculaceae</taxon>
        <taxon>Symploca</taxon>
    </lineage>
</organism>
<feature type="region of interest" description="Disordered" evidence="1">
    <location>
        <begin position="110"/>
        <end position="133"/>
    </location>
</feature>
<evidence type="ECO:0000256" key="1">
    <source>
        <dbReference type="SAM" id="MobiDB-lite"/>
    </source>
</evidence>
<feature type="region of interest" description="Disordered" evidence="1">
    <location>
        <begin position="79"/>
        <end position="98"/>
    </location>
</feature>
<accession>A0A6B3N6A0</accession>
<name>A0A6B3N6A0_9CYAN</name>
<feature type="compositionally biased region" description="Basic and acidic residues" evidence="1">
    <location>
        <begin position="119"/>
        <end position="133"/>
    </location>
</feature>
<dbReference type="EMBL" id="JAAHFQ010000071">
    <property type="protein sequence ID" value="NER27097.1"/>
    <property type="molecule type" value="Genomic_DNA"/>
</dbReference>
<dbReference type="AlphaFoldDB" id="A0A6B3N6A0"/>
<reference evidence="2" key="1">
    <citation type="submission" date="2019-11" db="EMBL/GenBank/DDBJ databases">
        <title>Genomic insights into an expanded diversity of filamentous marine cyanobacteria reveals the extraordinary biosynthetic potential of Moorea and Okeania.</title>
        <authorList>
            <person name="Ferreira Leao T."/>
            <person name="Wang M."/>
            <person name="Moss N."/>
            <person name="Da Silva R."/>
            <person name="Sanders J."/>
            <person name="Nurk S."/>
            <person name="Gurevich A."/>
            <person name="Humphrey G."/>
            <person name="Reher R."/>
            <person name="Zhu Q."/>
            <person name="Belda-Ferre P."/>
            <person name="Glukhov E."/>
            <person name="Rex R."/>
            <person name="Dorrestein P.C."/>
            <person name="Knight R."/>
            <person name="Pevzner P."/>
            <person name="Gerwick W.H."/>
            <person name="Gerwick L."/>
        </authorList>
    </citation>
    <scope>NUCLEOTIDE SEQUENCE</scope>
    <source>
        <strain evidence="2">SIO1C4</strain>
    </source>
</reference>
<proteinExistence type="predicted"/>
<evidence type="ECO:0000313" key="2">
    <source>
        <dbReference type="EMBL" id="NER27097.1"/>
    </source>
</evidence>
<sequence>MNFNQAIQYIQAFLNVLKNPRIDFSTEALEELTTLDQCLAKQENESAEILVETIKTWCKKHIPIRDAVLAQKNAISNNFKEIENPNPGNPADQENILDNRFPAPIVREAIQERQNISKPKSEQHDSQKSPKTN</sequence>
<protein>
    <submittedName>
        <fullName evidence="2">Uncharacterized protein</fullName>
    </submittedName>
</protein>
<comment type="caution">
    <text evidence="2">The sequence shown here is derived from an EMBL/GenBank/DDBJ whole genome shotgun (WGS) entry which is preliminary data.</text>
</comment>